<dbReference type="PANTHER" id="PTHR24276">
    <property type="entry name" value="POLYSERASE-RELATED"/>
    <property type="match status" value="1"/>
</dbReference>
<evidence type="ECO:0000256" key="7">
    <source>
        <dbReference type="ARBA" id="ARBA00023157"/>
    </source>
</evidence>
<dbReference type="GO" id="GO:0016485">
    <property type="term" value="P:protein processing"/>
    <property type="evidence" value="ECO:0007669"/>
    <property type="project" value="UniProtKB-ARBA"/>
</dbReference>
<dbReference type="PROSITE" id="PS50240">
    <property type="entry name" value="TRYPSIN_DOM"/>
    <property type="match status" value="1"/>
</dbReference>
<comment type="subcellular location">
    <subcellularLocation>
        <location evidence="1">Secreted</location>
    </subcellularLocation>
</comment>
<dbReference type="InterPro" id="IPR001314">
    <property type="entry name" value="Peptidase_S1A"/>
</dbReference>
<dbReference type="InterPro" id="IPR009003">
    <property type="entry name" value="Peptidase_S1_PA"/>
</dbReference>
<dbReference type="PANTHER" id="PTHR24276:SF98">
    <property type="entry name" value="FI18310P1-RELATED"/>
    <property type="match status" value="1"/>
</dbReference>
<dbReference type="InterPro" id="IPR001254">
    <property type="entry name" value="Trypsin_dom"/>
</dbReference>
<keyword evidence="7" id="KW-1015">Disulfide bond</keyword>
<dbReference type="CDD" id="cd00190">
    <property type="entry name" value="Tryp_SPc"/>
    <property type="match status" value="1"/>
</dbReference>
<dbReference type="AlphaFoldDB" id="A0AAN9W295"/>
<dbReference type="SUPFAM" id="SSF50494">
    <property type="entry name" value="Trypsin-like serine proteases"/>
    <property type="match status" value="1"/>
</dbReference>
<comment type="caution">
    <text evidence="11">The sequence shown here is derived from an EMBL/GenBank/DDBJ whole genome shotgun (WGS) entry which is preliminary data.</text>
</comment>
<feature type="domain" description="Peptidase S1" evidence="10">
    <location>
        <begin position="5"/>
        <end position="236"/>
    </location>
</feature>
<organism evidence="11 12">
    <name type="scientific">Gryllus longicercus</name>
    <dbReference type="NCBI Taxonomy" id="2509291"/>
    <lineage>
        <taxon>Eukaryota</taxon>
        <taxon>Metazoa</taxon>
        <taxon>Ecdysozoa</taxon>
        <taxon>Arthropoda</taxon>
        <taxon>Hexapoda</taxon>
        <taxon>Insecta</taxon>
        <taxon>Pterygota</taxon>
        <taxon>Neoptera</taxon>
        <taxon>Polyneoptera</taxon>
        <taxon>Orthoptera</taxon>
        <taxon>Ensifera</taxon>
        <taxon>Gryllidea</taxon>
        <taxon>Grylloidea</taxon>
        <taxon>Gryllidae</taxon>
        <taxon>Gryllinae</taxon>
        <taxon>Gryllus</taxon>
    </lineage>
</organism>
<dbReference type="Pfam" id="PF00089">
    <property type="entry name" value="Trypsin"/>
    <property type="match status" value="1"/>
</dbReference>
<dbReference type="InterPro" id="IPR018114">
    <property type="entry name" value="TRYPSIN_HIS"/>
</dbReference>
<dbReference type="SMART" id="SM00020">
    <property type="entry name" value="Tryp_SPc"/>
    <property type="match status" value="1"/>
</dbReference>
<evidence type="ECO:0000256" key="6">
    <source>
        <dbReference type="ARBA" id="ARBA00022825"/>
    </source>
</evidence>
<sequence length="281" mass="30886">MDGRVVNGTDAGDYQHPYQVSLQYGHRHFCGGSIIAKDWVLTAAHCFDPAMQLGYLNVHAGTTDIKYVNKTAKGVLKEITGVAIHKEYMPYNGHYNDIALIKVATPFEWSDTVQPVKLPRLLEDTVEYTPATVIGWGMNYTGSPIMTKLQTAEIEIVSDADCLEAYGGDIHTTNICAGTSEGGKNACIGDSGGPLIANDQQVGIVSWSVIPCAKKGYPVVYTEVSHYIDWIREVTRANSGPYEKEEEKEGEKEKESKPEDKPEDNEAVKPEEKESAKPEEA</sequence>
<proteinExistence type="inferred from homology"/>
<dbReference type="GO" id="GO:0005576">
    <property type="term" value="C:extracellular region"/>
    <property type="evidence" value="ECO:0007669"/>
    <property type="project" value="UniProtKB-SubCell"/>
</dbReference>
<keyword evidence="3" id="KW-0964">Secreted</keyword>
<dbReference type="PROSITE" id="PS00135">
    <property type="entry name" value="TRYPSIN_SER"/>
    <property type="match status" value="1"/>
</dbReference>
<evidence type="ECO:0000256" key="3">
    <source>
        <dbReference type="ARBA" id="ARBA00022525"/>
    </source>
</evidence>
<keyword evidence="5 8" id="KW-0378">Hydrolase</keyword>
<gene>
    <name evidence="11" type="ORF">R5R35_008622</name>
</gene>
<evidence type="ECO:0000259" key="10">
    <source>
        <dbReference type="PROSITE" id="PS50240"/>
    </source>
</evidence>
<dbReference type="EMBL" id="JAZDUA010000107">
    <property type="protein sequence ID" value="KAK7867873.1"/>
    <property type="molecule type" value="Genomic_DNA"/>
</dbReference>
<evidence type="ECO:0000256" key="2">
    <source>
        <dbReference type="ARBA" id="ARBA00007664"/>
    </source>
</evidence>
<keyword evidence="6 8" id="KW-0720">Serine protease</keyword>
<feature type="compositionally biased region" description="Basic and acidic residues" evidence="9">
    <location>
        <begin position="242"/>
        <end position="281"/>
    </location>
</feature>
<feature type="region of interest" description="Disordered" evidence="9">
    <location>
        <begin position="236"/>
        <end position="281"/>
    </location>
</feature>
<evidence type="ECO:0000256" key="5">
    <source>
        <dbReference type="ARBA" id="ARBA00022801"/>
    </source>
</evidence>
<dbReference type="InterPro" id="IPR050430">
    <property type="entry name" value="Peptidase_S1"/>
</dbReference>
<evidence type="ECO:0000256" key="8">
    <source>
        <dbReference type="RuleBase" id="RU363034"/>
    </source>
</evidence>
<keyword evidence="4 8" id="KW-0645">Protease</keyword>
<dbReference type="Proteomes" id="UP001378592">
    <property type="component" value="Unassembled WGS sequence"/>
</dbReference>
<evidence type="ECO:0000313" key="12">
    <source>
        <dbReference type="Proteomes" id="UP001378592"/>
    </source>
</evidence>
<protein>
    <recommendedName>
        <fullName evidence="10">Peptidase S1 domain-containing protein</fullName>
    </recommendedName>
</protein>
<evidence type="ECO:0000313" key="11">
    <source>
        <dbReference type="EMBL" id="KAK7867873.1"/>
    </source>
</evidence>
<comment type="similarity">
    <text evidence="2">Belongs to the peptidase S1 family.</text>
</comment>
<keyword evidence="12" id="KW-1185">Reference proteome</keyword>
<evidence type="ECO:0000256" key="4">
    <source>
        <dbReference type="ARBA" id="ARBA00022670"/>
    </source>
</evidence>
<dbReference type="PROSITE" id="PS00134">
    <property type="entry name" value="TRYPSIN_HIS"/>
    <property type="match status" value="1"/>
</dbReference>
<dbReference type="PRINTS" id="PR00722">
    <property type="entry name" value="CHYMOTRYPSIN"/>
</dbReference>
<dbReference type="InterPro" id="IPR033116">
    <property type="entry name" value="TRYPSIN_SER"/>
</dbReference>
<evidence type="ECO:0000256" key="9">
    <source>
        <dbReference type="SAM" id="MobiDB-lite"/>
    </source>
</evidence>
<dbReference type="GO" id="GO:0004252">
    <property type="term" value="F:serine-type endopeptidase activity"/>
    <property type="evidence" value="ECO:0007669"/>
    <property type="project" value="InterPro"/>
</dbReference>
<name>A0AAN9W295_9ORTH</name>
<evidence type="ECO:0000256" key="1">
    <source>
        <dbReference type="ARBA" id="ARBA00004613"/>
    </source>
</evidence>
<dbReference type="FunFam" id="2.40.10.10:FF:000047">
    <property type="entry name" value="Trypsin eta"/>
    <property type="match status" value="1"/>
</dbReference>
<dbReference type="Gene3D" id="2.40.10.10">
    <property type="entry name" value="Trypsin-like serine proteases"/>
    <property type="match status" value="1"/>
</dbReference>
<accession>A0AAN9W295</accession>
<dbReference type="InterPro" id="IPR043504">
    <property type="entry name" value="Peptidase_S1_PA_chymotrypsin"/>
</dbReference>
<reference evidence="11 12" key="1">
    <citation type="submission" date="2024-03" db="EMBL/GenBank/DDBJ databases">
        <title>The genome assembly and annotation of the cricket Gryllus longicercus Weissman &amp; Gray.</title>
        <authorList>
            <person name="Szrajer S."/>
            <person name="Gray D."/>
            <person name="Ylla G."/>
        </authorList>
    </citation>
    <scope>NUCLEOTIDE SEQUENCE [LARGE SCALE GENOMIC DNA]</scope>
    <source>
        <strain evidence="11">DAG 2021-001</strain>
        <tissue evidence="11">Whole body minus gut</tissue>
    </source>
</reference>